<dbReference type="PANTHER" id="PTHR14190">
    <property type="entry name" value="SUPPRESSOR OF ACTIN MUTATIONS 2/VACUOLAR PROTEIN SORTING 52"/>
    <property type="match status" value="1"/>
</dbReference>
<keyword evidence="10" id="KW-1185">Reference proteome</keyword>
<feature type="compositionally biased region" description="Basic and acidic residues" evidence="6">
    <location>
        <begin position="79"/>
        <end position="88"/>
    </location>
</feature>
<evidence type="ECO:0000256" key="2">
    <source>
        <dbReference type="ARBA" id="ARBA00008180"/>
    </source>
</evidence>
<evidence type="ECO:0000259" key="7">
    <source>
        <dbReference type="Pfam" id="PF04129"/>
    </source>
</evidence>
<feature type="compositionally biased region" description="Low complexity" evidence="6">
    <location>
        <begin position="168"/>
        <end position="177"/>
    </location>
</feature>
<feature type="compositionally biased region" description="Low complexity" evidence="6">
    <location>
        <begin position="31"/>
        <end position="56"/>
    </location>
</feature>
<name>A0ABR1F1G7_9ASCO</name>
<evidence type="ECO:0000256" key="5">
    <source>
        <dbReference type="ARBA" id="ARBA00023034"/>
    </source>
</evidence>
<dbReference type="InterPro" id="IPR048361">
    <property type="entry name" value="Vps52_C"/>
</dbReference>
<dbReference type="Pfam" id="PF20655">
    <property type="entry name" value="Vps52_C"/>
    <property type="match status" value="1"/>
</dbReference>
<evidence type="ECO:0000256" key="4">
    <source>
        <dbReference type="ARBA" id="ARBA00022927"/>
    </source>
</evidence>
<evidence type="ECO:0000256" key="3">
    <source>
        <dbReference type="ARBA" id="ARBA00022448"/>
    </source>
</evidence>
<sequence>MQIWNSTRRTQRQPAGAARSGTGTPQPPPSSAAQQQQQPTLLQQQQRASLLQRSPLPQTPTRPAPSTATPQPSPSPEKGSVKRSDVKVDPLAVLGRILDSDSSYIKAKVESKSPGSKPRSKSESEPADVSVLIRKIDGDALARFIKSDTSAEDQDIAAYLETLEKQSKSTPSESTDSSEQEKQNIAAEYEQQIERFKDLHVSIQKCDSVLASVGDYLSLFEKDLGLLSSEIETLQNRSIFLNRRLENRREVETRLAALIDDILIPPFAIKKILTGEINTQWISLIQILWTRLKRMELFKAEAQKISQSVALIDEIEPVLKMLADKAVERIRDFFVAKIKSLRVINTNAQVIQYSIFLKFRQLFAFLAYVNPQLCEDIIQGYINTMRWYYSSDFTRYVKALEKLKIRSIDRSSLIGAEGSKKILSSSRAQYTSSQRDPLTLGRRVNIIFSTDSSVMMENSAEQSQDVLWMEIGFRSFNLALMDNVCAEYLFIVDFFAFKSPEQQAHIFQEIFKPTFRIGEDYVKKLLELSHMDAFGILLCIRIIQLLEFELQRRKVPVMEGYCHAINMVLWPRFQHIMNAHSDNLRMLSGKPPADAGTSGLGRSASNAISGLSAMLSSTHVSSALPHPVTQKFATFLNGILELCPEDMESEPVSVSVVRLRNEFEAFLTKFSSKITAPQTAASGNSRGGADAKETAKLRERFLYNNYMVVCTVISDAEGTLADQEREHFRKLAEAYGASAT</sequence>
<feature type="region of interest" description="Disordered" evidence="6">
    <location>
        <begin position="165"/>
        <end position="184"/>
    </location>
</feature>
<dbReference type="Proteomes" id="UP001498771">
    <property type="component" value="Unassembled WGS sequence"/>
</dbReference>
<dbReference type="Pfam" id="PF04129">
    <property type="entry name" value="Vps52_CC"/>
    <property type="match status" value="1"/>
</dbReference>
<comment type="caution">
    <text evidence="9">The sequence shown here is derived from an EMBL/GenBank/DDBJ whole genome shotgun (WGS) entry which is preliminary data.</text>
</comment>
<proteinExistence type="inferred from homology"/>
<dbReference type="EMBL" id="JBBJBU010000011">
    <property type="protein sequence ID" value="KAK7203699.1"/>
    <property type="molecule type" value="Genomic_DNA"/>
</dbReference>
<dbReference type="InterPro" id="IPR007258">
    <property type="entry name" value="Vps52"/>
</dbReference>
<comment type="similarity">
    <text evidence="2">Belongs to the VPS52 family.</text>
</comment>
<gene>
    <name evidence="9" type="ORF">BZA70DRAFT_307441</name>
</gene>
<evidence type="ECO:0000259" key="8">
    <source>
        <dbReference type="Pfam" id="PF20655"/>
    </source>
</evidence>
<keyword evidence="5" id="KW-0333">Golgi apparatus</keyword>
<dbReference type="RefSeq" id="XP_064766732.1">
    <property type="nucleotide sequence ID" value="XM_064914831.1"/>
</dbReference>
<feature type="region of interest" description="Disordered" evidence="6">
    <location>
        <begin position="106"/>
        <end position="127"/>
    </location>
</feature>
<evidence type="ECO:0000256" key="6">
    <source>
        <dbReference type="SAM" id="MobiDB-lite"/>
    </source>
</evidence>
<comment type="subcellular location">
    <subcellularLocation>
        <location evidence="1">Golgi apparatus</location>
        <location evidence="1">trans-Golgi network</location>
    </subcellularLocation>
</comment>
<dbReference type="InterPro" id="IPR048319">
    <property type="entry name" value="Vps52_CC"/>
</dbReference>
<reference evidence="9 10" key="1">
    <citation type="submission" date="2024-03" db="EMBL/GenBank/DDBJ databases">
        <title>Genome-scale model development and genomic sequencing of the oleaginous clade Lipomyces.</title>
        <authorList>
            <consortium name="Lawrence Berkeley National Laboratory"/>
            <person name="Czajka J.J."/>
            <person name="Han Y."/>
            <person name="Kim J."/>
            <person name="Mondo S.J."/>
            <person name="Hofstad B.A."/>
            <person name="Robles A."/>
            <person name="Haridas S."/>
            <person name="Riley R."/>
            <person name="LaButti K."/>
            <person name="Pangilinan J."/>
            <person name="Andreopoulos W."/>
            <person name="Lipzen A."/>
            <person name="Yan J."/>
            <person name="Wang M."/>
            <person name="Ng V."/>
            <person name="Grigoriev I.V."/>
            <person name="Spatafora J.W."/>
            <person name="Magnuson J.K."/>
            <person name="Baker S.E."/>
            <person name="Pomraning K.R."/>
        </authorList>
    </citation>
    <scope>NUCLEOTIDE SEQUENCE [LARGE SCALE GENOMIC DNA]</scope>
    <source>
        <strain evidence="9 10">Phaff 52-87</strain>
    </source>
</reference>
<accession>A0ABR1F1G7</accession>
<dbReference type="PANTHER" id="PTHR14190:SF7">
    <property type="entry name" value="VACUOLAR PROTEIN SORTING-ASSOCIATED PROTEIN 52 HOMOLOG"/>
    <property type="match status" value="1"/>
</dbReference>
<dbReference type="GeneID" id="90040343"/>
<organism evidence="9 10">
    <name type="scientific">Myxozyma melibiosi</name>
    <dbReference type="NCBI Taxonomy" id="54550"/>
    <lineage>
        <taxon>Eukaryota</taxon>
        <taxon>Fungi</taxon>
        <taxon>Dikarya</taxon>
        <taxon>Ascomycota</taxon>
        <taxon>Saccharomycotina</taxon>
        <taxon>Lipomycetes</taxon>
        <taxon>Lipomycetales</taxon>
        <taxon>Lipomycetaceae</taxon>
        <taxon>Myxozyma</taxon>
    </lineage>
</organism>
<keyword evidence="4" id="KW-0653">Protein transport</keyword>
<evidence type="ECO:0000313" key="10">
    <source>
        <dbReference type="Proteomes" id="UP001498771"/>
    </source>
</evidence>
<evidence type="ECO:0000313" key="9">
    <source>
        <dbReference type="EMBL" id="KAK7203699.1"/>
    </source>
</evidence>
<feature type="domain" description="Vps52 coiled-coil" evidence="7">
    <location>
        <begin position="194"/>
        <end position="366"/>
    </location>
</feature>
<feature type="region of interest" description="Disordered" evidence="6">
    <location>
        <begin position="1"/>
        <end position="89"/>
    </location>
</feature>
<keyword evidence="3" id="KW-0813">Transport</keyword>
<feature type="domain" description="Vps52 C-terminal" evidence="8">
    <location>
        <begin position="383"/>
        <end position="678"/>
    </location>
</feature>
<evidence type="ECO:0000256" key="1">
    <source>
        <dbReference type="ARBA" id="ARBA00004601"/>
    </source>
</evidence>
<protein>
    <submittedName>
        <fullName evidence="9">Sac2 family-domain-containing protein</fullName>
    </submittedName>
</protein>